<dbReference type="PANTHER" id="PTHR36503:SF1">
    <property type="entry name" value="BLR2520 PROTEIN"/>
    <property type="match status" value="1"/>
</dbReference>
<name>A0A939DWB6_9MICO</name>
<dbReference type="AlphaFoldDB" id="A0A939DWB6"/>
<sequence>MDLGAFSVSLAVSNLKDSREFYERLGFAVVGGDADQGWLILRNGDTTLGLFHGMFDSNILTFNPGWDQAGQEPPSFTDVREIQAALKADGAALVSEVEGEAGPGSFVITDPDGNVVLFDQHR</sequence>
<organism evidence="2 3">
    <name type="scientific">Microbacterium esteraromaticum</name>
    <dbReference type="NCBI Taxonomy" id="57043"/>
    <lineage>
        <taxon>Bacteria</taxon>
        <taxon>Bacillati</taxon>
        <taxon>Actinomycetota</taxon>
        <taxon>Actinomycetes</taxon>
        <taxon>Micrococcales</taxon>
        <taxon>Microbacteriaceae</taxon>
        <taxon>Microbacterium</taxon>
    </lineage>
</organism>
<evidence type="ECO:0000313" key="2">
    <source>
        <dbReference type="EMBL" id="MBN8206501.1"/>
    </source>
</evidence>
<dbReference type="RefSeq" id="WP_206824126.1">
    <property type="nucleotide sequence ID" value="NZ_JAEMWU010000001.1"/>
</dbReference>
<dbReference type="SUPFAM" id="SSF54593">
    <property type="entry name" value="Glyoxalase/Bleomycin resistance protein/Dihydroxybiphenyl dioxygenase"/>
    <property type="match status" value="1"/>
</dbReference>
<dbReference type="Pfam" id="PF00903">
    <property type="entry name" value="Glyoxalase"/>
    <property type="match status" value="1"/>
</dbReference>
<dbReference type="EMBL" id="JAEMWU010000001">
    <property type="protein sequence ID" value="MBN8206501.1"/>
    <property type="molecule type" value="Genomic_DNA"/>
</dbReference>
<feature type="domain" description="VOC" evidence="1">
    <location>
        <begin position="4"/>
        <end position="121"/>
    </location>
</feature>
<proteinExistence type="predicted"/>
<dbReference type="InterPro" id="IPR037523">
    <property type="entry name" value="VOC_core"/>
</dbReference>
<gene>
    <name evidence="2" type="ORF">JF543_11105</name>
</gene>
<accession>A0A939DWB6</accession>
<protein>
    <submittedName>
        <fullName evidence="2">VOC family protein</fullName>
    </submittedName>
</protein>
<dbReference type="CDD" id="cd06587">
    <property type="entry name" value="VOC"/>
    <property type="match status" value="1"/>
</dbReference>
<dbReference type="InterPro" id="IPR029068">
    <property type="entry name" value="Glyas_Bleomycin-R_OHBP_Dase"/>
</dbReference>
<evidence type="ECO:0000259" key="1">
    <source>
        <dbReference type="PROSITE" id="PS51819"/>
    </source>
</evidence>
<reference evidence="2" key="1">
    <citation type="submission" date="2020-12" db="EMBL/GenBank/DDBJ databases">
        <title>PHA producing bacteria isolated from mangrove.</title>
        <authorList>
            <person name="Zheng W."/>
            <person name="Yu S."/>
            <person name="Huang Y."/>
        </authorList>
    </citation>
    <scope>NUCLEOTIDE SEQUENCE</scope>
    <source>
        <strain evidence="2">GN8-5</strain>
    </source>
</reference>
<dbReference type="PROSITE" id="PS51819">
    <property type="entry name" value="VOC"/>
    <property type="match status" value="1"/>
</dbReference>
<comment type="caution">
    <text evidence="2">The sequence shown here is derived from an EMBL/GenBank/DDBJ whole genome shotgun (WGS) entry which is preliminary data.</text>
</comment>
<evidence type="ECO:0000313" key="3">
    <source>
        <dbReference type="Proteomes" id="UP000664385"/>
    </source>
</evidence>
<dbReference type="Proteomes" id="UP000664385">
    <property type="component" value="Unassembled WGS sequence"/>
</dbReference>
<dbReference type="PANTHER" id="PTHR36503">
    <property type="entry name" value="BLR2520 PROTEIN"/>
    <property type="match status" value="1"/>
</dbReference>
<dbReference type="InterPro" id="IPR004360">
    <property type="entry name" value="Glyas_Fos-R_dOase_dom"/>
</dbReference>
<dbReference type="Gene3D" id="3.10.180.10">
    <property type="entry name" value="2,3-Dihydroxybiphenyl 1,2-Dioxygenase, domain 1"/>
    <property type="match status" value="1"/>
</dbReference>